<reference evidence="2" key="1">
    <citation type="submission" date="2021-01" db="EMBL/GenBank/DDBJ databases">
        <title>Genomic Encyclopedia of Type Strains, Phase IV (KMG-IV): sequencing the most valuable type-strain genomes for metagenomic binning, comparative biology and taxonomic classification.</title>
        <authorList>
            <person name="Goeker M."/>
        </authorList>
    </citation>
    <scope>NUCLEOTIDE SEQUENCE</scope>
    <source>
        <strain evidence="2">DSM 25523</strain>
    </source>
</reference>
<dbReference type="EMBL" id="JAFBEB010000019">
    <property type="protein sequence ID" value="MBM7592096.1"/>
    <property type="molecule type" value="Genomic_DNA"/>
</dbReference>
<dbReference type="AlphaFoldDB" id="A0A939BWT1"/>
<gene>
    <name evidence="2" type="ORF">JOD01_003748</name>
</gene>
<feature type="chain" id="PRO_5037565774" evidence="1">
    <location>
        <begin position="20"/>
        <end position="43"/>
    </location>
</feature>
<evidence type="ECO:0000313" key="3">
    <source>
        <dbReference type="Proteomes" id="UP000717624"/>
    </source>
</evidence>
<sequence>MAALMTLAILVILATCKNADDLGASPGGIADGGASFLPGSNVG</sequence>
<accession>A0A939BWT1</accession>
<comment type="caution">
    <text evidence="2">The sequence shown here is derived from an EMBL/GenBank/DDBJ whole genome shotgun (WGS) entry which is preliminary data.</text>
</comment>
<name>A0A939BWT1_9BACL</name>
<evidence type="ECO:0000256" key="1">
    <source>
        <dbReference type="SAM" id="SignalP"/>
    </source>
</evidence>
<evidence type="ECO:0000313" key="2">
    <source>
        <dbReference type="EMBL" id="MBM7592096.1"/>
    </source>
</evidence>
<keyword evidence="3" id="KW-1185">Reference proteome</keyword>
<keyword evidence="1" id="KW-0732">Signal</keyword>
<feature type="signal peptide" evidence="1">
    <location>
        <begin position="1"/>
        <end position="19"/>
    </location>
</feature>
<protein>
    <submittedName>
        <fullName evidence="2">Uncharacterized protein</fullName>
    </submittedName>
</protein>
<dbReference type="Proteomes" id="UP000717624">
    <property type="component" value="Unassembled WGS sequence"/>
</dbReference>
<proteinExistence type="predicted"/>
<organism evidence="2 3">
    <name type="scientific">Brevibacillus fulvus</name>
    <dbReference type="NCBI Taxonomy" id="1125967"/>
    <lineage>
        <taxon>Bacteria</taxon>
        <taxon>Bacillati</taxon>
        <taxon>Bacillota</taxon>
        <taxon>Bacilli</taxon>
        <taxon>Bacillales</taxon>
        <taxon>Paenibacillaceae</taxon>
        <taxon>Brevibacillus</taxon>
    </lineage>
</organism>